<feature type="binding site" evidence="2">
    <location>
        <position position="207"/>
    </location>
    <ligand>
        <name>Mg(2+)</name>
        <dbReference type="ChEBI" id="CHEBI:18420"/>
        <label>1</label>
        <note>catalytic</note>
    </ligand>
</feature>
<dbReference type="RefSeq" id="WP_074764417.1">
    <property type="nucleotide sequence ID" value="NZ_FNWO01000001.1"/>
</dbReference>
<name>A0A1H6GSC8_MAGFU</name>
<dbReference type="Proteomes" id="UP000182983">
    <property type="component" value="Unassembled WGS sequence"/>
</dbReference>
<dbReference type="GO" id="GO:0008934">
    <property type="term" value="F:inositol monophosphate 1-phosphatase activity"/>
    <property type="evidence" value="ECO:0007669"/>
    <property type="project" value="TreeGrafter"/>
</dbReference>
<dbReference type="OrthoDB" id="9785695at2"/>
<organism evidence="3 4">
    <name type="scientific">Magnetospirillum fulvum</name>
    <name type="common">Rhodospirillum fulvum</name>
    <dbReference type="NCBI Taxonomy" id="1082"/>
    <lineage>
        <taxon>Bacteria</taxon>
        <taxon>Pseudomonadati</taxon>
        <taxon>Pseudomonadota</taxon>
        <taxon>Alphaproteobacteria</taxon>
        <taxon>Rhodospirillales</taxon>
        <taxon>Rhodospirillaceae</taxon>
        <taxon>Magnetospirillum</taxon>
    </lineage>
</organism>
<evidence type="ECO:0000313" key="4">
    <source>
        <dbReference type="Proteomes" id="UP000182983"/>
    </source>
</evidence>
<dbReference type="GO" id="GO:0046872">
    <property type="term" value="F:metal ion binding"/>
    <property type="evidence" value="ECO:0007669"/>
    <property type="project" value="UniProtKB-KW"/>
</dbReference>
<dbReference type="PANTHER" id="PTHR20854:SF4">
    <property type="entry name" value="INOSITOL-1-MONOPHOSPHATASE-RELATED"/>
    <property type="match status" value="1"/>
</dbReference>
<sequence>MTAPVDIDRVAGIIREVAAAEILPRFRNLTAGQIREKLPGQLVTEADIEAERVLTLRLAEILPEAACVGEEAVAATPALLSLLERPGAVWVIDPVDGTSNFAQGLTRFAVILALVVDGVTRIGWIYDPVSGRMTIAEQGGGAWEAGQRLSVLPGGPLATLSGSVKRSARLSGRVAKVGRKGSAAHDYLDLVHRGLHFAHFRRLMPWDHAAGVLIHAEAGGYGRMIDASPYRPRFDDGALLLAPDESCWSALRALLLG</sequence>
<dbReference type="Gene3D" id="3.40.190.80">
    <property type="match status" value="1"/>
</dbReference>
<comment type="similarity">
    <text evidence="1">Belongs to the inositol monophosphatase superfamily.</text>
</comment>
<keyword evidence="2" id="KW-0479">Metal-binding</keyword>
<dbReference type="EMBL" id="FNWO01000001">
    <property type="protein sequence ID" value="SEH24763.1"/>
    <property type="molecule type" value="Genomic_DNA"/>
</dbReference>
<dbReference type="PANTHER" id="PTHR20854">
    <property type="entry name" value="INOSITOL MONOPHOSPHATASE"/>
    <property type="match status" value="1"/>
</dbReference>
<feature type="binding site" evidence="2">
    <location>
        <position position="70"/>
    </location>
    <ligand>
        <name>Mg(2+)</name>
        <dbReference type="ChEBI" id="CHEBI:18420"/>
        <label>1</label>
        <note>catalytic</note>
    </ligand>
</feature>
<accession>A0A1H6GSC8</accession>
<protein>
    <submittedName>
        <fullName evidence="3">Fructose-1,6-bisphosphatase</fullName>
    </submittedName>
</protein>
<evidence type="ECO:0000256" key="2">
    <source>
        <dbReference type="PIRSR" id="PIRSR600760-2"/>
    </source>
</evidence>
<proteinExistence type="inferred from homology"/>
<comment type="cofactor">
    <cofactor evidence="2">
        <name>Mg(2+)</name>
        <dbReference type="ChEBI" id="CHEBI:18420"/>
    </cofactor>
</comment>
<feature type="binding site" evidence="2">
    <location>
        <position position="96"/>
    </location>
    <ligand>
        <name>Mg(2+)</name>
        <dbReference type="ChEBI" id="CHEBI:18420"/>
        <label>1</label>
        <note>catalytic</note>
    </ligand>
</feature>
<gene>
    <name evidence="3" type="ORF">SAMN04244559_00064</name>
</gene>
<evidence type="ECO:0000313" key="3">
    <source>
        <dbReference type="EMBL" id="SEH24763.1"/>
    </source>
</evidence>
<dbReference type="AlphaFoldDB" id="A0A1H6GSC8"/>
<reference evidence="4" key="1">
    <citation type="submission" date="2016-10" db="EMBL/GenBank/DDBJ databases">
        <authorList>
            <person name="Varghese N."/>
            <person name="Submissions S."/>
        </authorList>
    </citation>
    <scope>NUCLEOTIDE SEQUENCE [LARGE SCALE GENOMIC DNA]</scope>
    <source>
        <strain evidence="4">DSM 13234</strain>
    </source>
</reference>
<dbReference type="GO" id="GO:0006020">
    <property type="term" value="P:inositol metabolic process"/>
    <property type="evidence" value="ECO:0007669"/>
    <property type="project" value="TreeGrafter"/>
</dbReference>
<dbReference type="Pfam" id="PF00459">
    <property type="entry name" value="Inositol_P"/>
    <property type="match status" value="1"/>
</dbReference>
<dbReference type="InterPro" id="IPR000760">
    <property type="entry name" value="Inositol_monophosphatase-like"/>
</dbReference>
<feature type="binding site" evidence="2">
    <location>
        <position position="93"/>
    </location>
    <ligand>
        <name>Mg(2+)</name>
        <dbReference type="ChEBI" id="CHEBI:18420"/>
        <label>2</label>
    </ligand>
</feature>
<evidence type="ECO:0000256" key="1">
    <source>
        <dbReference type="ARBA" id="ARBA00009759"/>
    </source>
</evidence>
<keyword evidence="2" id="KW-0460">Magnesium</keyword>
<dbReference type="PRINTS" id="PR00377">
    <property type="entry name" value="IMPHPHTASES"/>
</dbReference>
<dbReference type="GO" id="GO:0007165">
    <property type="term" value="P:signal transduction"/>
    <property type="evidence" value="ECO:0007669"/>
    <property type="project" value="TreeGrafter"/>
</dbReference>
<dbReference type="SUPFAM" id="SSF56655">
    <property type="entry name" value="Carbohydrate phosphatase"/>
    <property type="match status" value="1"/>
</dbReference>
<keyword evidence="4" id="KW-1185">Reference proteome</keyword>
<dbReference type="Gene3D" id="3.30.540.10">
    <property type="entry name" value="Fructose-1,6-Bisphosphatase, subunit A, domain 1"/>
    <property type="match status" value="1"/>
</dbReference>